<name>A0A069JH02_RHOSG</name>
<accession>A0A2A5J512</accession>
<accession>A0A069JH02</accession>
<dbReference type="InterPro" id="IPR021678">
    <property type="entry name" value="DUF3263"/>
</dbReference>
<dbReference type="AlphaFoldDB" id="A0A069JH02"/>
<dbReference type="Proteomes" id="UP000230886">
    <property type="component" value="Unassembled WGS sequence"/>
</dbReference>
<sequence length="87" mass="9739">MKQGAQTGENLMSRTDTQEIVEFARKWQQFDGGPDEEIFVTFGLAPDEYFRRLQAILDDGVVALTPPVTGELATVCAHRLGQSARRR</sequence>
<reference evidence="1 2" key="1">
    <citation type="submission" date="2017-07" db="EMBL/GenBank/DDBJ databases">
        <title>Draft sequence of Rhodococcus enclensis 23b-28.</title>
        <authorList>
            <person name="Besaury L."/>
            <person name="Sancelme M."/>
            <person name="Amato P."/>
            <person name="Lallement A."/>
            <person name="Delort A.-M."/>
        </authorList>
    </citation>
    <scope>NUCLEOTIDE SEQUENCE [LARGE SCALE GENOMIC DNA]</scope>
    <source>
        <strain evidence="1 2">23b-28</strain>
    </source>
</reference>
<dbReference type="Pfam" id="PF11662">
    <property type="entry name" value="DUF3263"/>
    <property type="match status" value="1"/>
</dbReference>
<organism evidence="1 2">
    <name type="scientific">Rhodococcus qingshengii</name>
    <dbReference type="NCBI Taxonomy" id="334542"/>
    <lineage>
        <taxon>Bacteria</taxon>
        <taxon>Bacillati</taxon>
        <taxon>Actinomycetota</taxon>
        <taxon>Actinomycetes</taxon>
        <taxon>Mycobacteriales</taxon>
        <taxon>Nocardiaceae</taxon>
        <taxon>Rhodococcus</taxon>
        <taxon>Rhodococcus erythropolis group</taxon>
    </lineage>
</organism>
<proteinExistence type="predicted"/>
<evidence type="ECO:0000313" key="1">
    <source>
        <dbReference type="EMBL" id="PCK24684.1"/>
    </source>
</evidence>
<evidence type="ECO:0000313" key="2">
    <source>
        <dbReference type="Proteomes" id="UP000230886"/>
    </source>
</evidence>
<gene>
    <name evidence="1" type="ORF">CHR55_24375</name>
</gene>
<dbReference type="EMBL" id="NOVD01000025">
    <property type="protein sequence ID" value="PCK24684.1"/>
    <property type="molecule type" value="Genomic_DNA"/>
</dbReference>
<protein>
    <submittedName>
        <fullName evidence="1">DUF3263 domain-containing protein</fullName>
    </submittedName>
</protein>
<comment type="caution">
    <text evidence="1">The sequence shown here is derived from an EMBL/GenBank/DDBJ whole genome shotgun (WGS) entry which is preliminary data.</text>
</comment>